<dbReference type="RefSeq" id="WP_173812229.1">
    <property type="nucleotide sequence ID" value="NZ_JABSNP010000037.1"/>
</dbReference>
<dbReference type="PROSITE" id="PS51257">
    <property type="entry name" value="PROKAR_LIPOPROTEIN"/>
    <property type="match status" value="1"/>
</dbReference>
<evidence type="ECO:0000256" key="4">
    <source>
        <dbReference type="RuleBase" id="RU361163"/>
    </source>
</evidence>
<name>A0ABX2FW93_9BACT</name>
<proteinExistence type="inferred from homology"/>
<dbReference type="InterPro" id="IPR013319">
    <property type="entry name" value="GH11/12"/>
</dbReference>
<keyword evidence="7" id="KW-1185">Reference proteome</keyword>
<dbReference type="Pfam" id="PF08139">
    <property type="entry name" value="LPAM_1"/>
    <property type="match status" value="1"/>
</dbReference>
<evidence type="ECO:0000256" key="1">
    <source>
        <dbReference type="ARBA" id="ARBA00005519"/>
    </source>
</evidence>
<organism evidence="6 7">
    <name type="scientific">Hymenobacter caeli</name>
    <dbReference type="NCBI Taxonomy" id="2735894"/>
    <lineage>
        <taxon>Bacteria</taxon>
        <taxon>Pseudomonadati</taxon>
        <taxon>Bacteroidota</taxon>
        <taxon>Cytophagia</taxon>
        <taxon>Cytophagales</taxon>
        <taxon>Hymenobacteraceae</taxon>
        <taxon>Hymenobacter</taxon>
    </lineage>
</organism>
<dbReference type="Gene3D" id="2.60.120.180">
    <property type="match status" value="1"/>
</dbReference>
<dbReference type="Pfam" id="PF01670">
    <property type="entry name" value="Glyco_hydro_12"/>
    <property type="match status" value="1"/>
</dbReference>
<dbReference type="PANTHER" id="PTHR34002:SF9">
    <property type="entry name" value="XYLOGLUCAN-SPECIFIC ENDO-BETA-1,4-GLUCANASE A"/>
    <property type="match status" value="1"/>
</dbReference>
<feature type="chain" id="PRO_5047269158" description="Type IV secretion system putative lipoprotein virB7" evidence="5">
    <location>
        <begin position="23"/>
        <end position="262"/>
    </location>
</feature>
<keyword evidence="3 5" id="KW-0732">Signal</keyword>
<evidence type="ECO:0000256" key="3">
    <source>
        <dbReference type="ARBA" id="ARBA00022729"/>
    </source>
</evidence>
<dbReference type="InterPro" id="IPR002594">
    <property type="entry name" value="GH12"/>
</dbReference>
<dbReference type="SUPFAM" id="SSF49899">
    <property type="entry name" value="Concanavalin A-like lectins/glucanases"/>
    <property type="match status" value="1"/>
</dbReference>
<evidence type="ECO:0000256" key="2">
    <source>
        <dbReference type="ARBA" id="ARBA00017922"/>
    </source>
</evidence>
<dbReference type="InterPro" id="IPR013320">
    <property type="entry name" value="ConA-like_dom_sf"/>
</dbReference>
<dbReference type="PANTHER" id="PTHR34002">
    <property type="entry name" value="BLR1656 PROTEIN"/>
    <property type="match status" value="1"/>
</dbReference>
<keyword evidence="4" id="KW-0624">Polysaccharide degradation</keyword>
<accession>A0ABX2FW93</accession>
<reference evidence="6 7" key="1">
    <citation type="submission" date="2020-05" db="EMBL/GenBank/DDBJ databases">
        <title>Genomic Encyclopedia of Type Strains, Phase IV (KMG-V): Genome sequencing to study the core and pangenomes of soil and plant-associated prokaryotes.</title>
        <authorList>
            <person name="Whitman W."/>
        </authorList>
    </citation>
    <scope>NUCLEOTIDE SEQUENCE [LARGE SCALE GENOMIC DNA]</scope>
    <source>
        <strain evidence="6 7">9A</strain>
    </source>
</reference>
<sequence length="262" mass="27630">MKKIIIAALAAAALAGCSKENATTPAAPVAAAAPPQNATECSGGSLSEGQYFMMNDVWGASKAGAGSQCIYFNSINDWGVNASHTNTSTGIKAYPAVVFGCHYGGCSSGTGLPKKISALGNVHTWFTQSSSGTAYDAAYDIWFDPSANPGNRAATYELMIWLTWQNTNPIAAAYDASGNAVPYAANVSLSGKTWNIYRRNNVFSFLPTTKTNWVSLDAKPIIDYCVARGWMSNANYMTSVQAGWEIISGGTFKTTSYGVSGI</sequence>
<keyword evidence="4" id="KW-0378">Hydrolase</keyword>
<evidence type="ECO:0000256" key="5">
    <source>
        <dbReference type="SAM" id="SignalP"/>
    </source>
</evidence>
<dbReference type="Proteomes" id="UP000779507">
    <property type="component" value="Unassembled WGS sequence"/>
</dbReference>
<comment type="caution">
    <text evidence="6">The sequence shown here is derived from an EMBL/GenBank/DDBJ whole genome shotgun (WGS) entry which is preliminary data.</text>
</comment>
<gene>
    <name evidence="6" type="ORF">HNP98_004327</name>
</gene>
<protein>
    <recommendedName>
        <fullName evidence="2">Type IV secretion system putative lipoprotein virB7</fullName>
    </recommendedName>
</protein>
<comment type="similarity">
    <text evidence="1 4">Belongs to the glycosyl hydrolase 12 (cellulase H) family.</text>
</comment>
<feature type="signal peptide" evidence="5">
    <location>
        <begin position="1"/>
        <end position="22"/>
    </location>
</feature>
<evidence type="ECO:0000313" key="6">
    <source>
        <dbReference type="EMBL" id="NRT21480.1"/>
    </source>
</evidence>
<keyword evidence="4" id="KW-0119">Carbohydrate metabolism</keyword>
<dbReference type="InterPro" id="IPR012640">
    <property type="entry name" value="Membr_lipoprot_lipid_attach_CS"/>
</dbReference>
<dbReference type="EMBL" id="JABSNP010000037">
    <property type="protein sequence ID" value="NRT21480.1"/>
    <property type="molecule type" value="Genomic_DNA"/>
</dbReference>
<keyword evidence="4" id="KW-0326">Glycosidase</keyword>
<evidence type="ECO:0000313" key="7">
    <source>
        <dbReference type="Proteomes" id="UP000779507"/>
    </source>
</evidence>